<accession>A0ABP8ZEM4</accession>
<evidence type="ECO:0000313" key="1">
    <source>
        <dbReference type="EMBL" id="GAA4754618.1"/>
    </source>
</evidence>
<dbReference type="EMBL" id="BAABLP010000007">
    <property type="protein sequence ID" value="GAA4754618.1"/>
    <property type="molecule type" value="Genomic_DNA"/>
</dbReference>
<organism evidence="1 2">
    <name type="scientific">Amnibacterium soli</name>
    <dbReference type="NCBI Taxonomy" id="1282736"/>
    <lineage>
        <taxon>Bacteria</taxon>
        <taxon>Bacillati</taxon>
        <taxon>Actinomycetota</taxon>
        <taxon>Actinomycetes</taxon>
        <taxon>Micrococcales</taxon>
        <taxon>Microbacteriaceae</taxon>
        <taxon>Amnibacterium</taxon>
    </lineage>
</organism>
<reference evidence="2" key="1">
    <citation type="journal article" date="2019" name="Int. J. Syst. Evol. Microbiol.">
        <title>The Global Catalogue of Microorganisms (GCM) 10K type strain sequencing project: providing services to taxonomists for standard genome sequencing and annotation.</title>
        <authorList>
            <consortium name="The Broad Institute Genomics Platform"/>
            <consortium name="The Broad Institute Genome Sequencing Center for Infectious Disease"/>
            <person name="Wu L."/>
            <person name="Ma J."/>
        </authorList>
    </citation>
    <scope>NUCLEOTIDE SEQUENCE [LARGE SCALE GENOMIC DNA]</scope>
    <source>
        <strain evidence="2">JCM 19015</strain>
    </source>
</reference>
<evidence type="ECO:0008006" key="3">
    <source>
        <dbReference type="Google" id="ProtNLM"/>
    </source>
</evidence>
<name>A0ABP8ZEM4_9MICO</name>
<comment type="caution">
    <text evidence="1">The sequence shown here is derived from an EMBL/GenBank/DDBJ whole genome shotgun (WGS) entry which is preliminary data.</text>
</comment>
<evidence type="ECO:0000313" key="2">
    <source>
        <dbReference type="Proteomes" id="UP001500121"/>
    </source>
</evidence>
<gene>
    <name evidence="1" type="ORF">GCM10025783_29610</name>
</gene>
<protein>
    <recommendedName>
        <fullName evidence="3">Toxin-antitoxin system HicB family antitoxin</fullName>
    </recommendedName>
</protein>
<sequence>MTVSGSSELPGATIAATTSLVTARSADEDCYVRSSGVGVRKQDLLLVQPLPRTASAGVDLAPFVGRCPRRAYAAKQPVRRAATDMASGPRFCARHSNWGWNYSREVCFARHAASGVPSYAYDRQGGVMGAQPNRSRRPENAPTVLLQGRVAPSVRDEVRLAADASGVSLSYYLEALINDLVREQGCLPVVPRPSRNTAQEELPIQLAS</sequence>
<proteinExistence type="predicted"/>
<keyword evidence="2" id="KW-1185">Reference proteome</keyword>
<dbReference type="Proteomes" id="UP001500121">
    <property type="component" value="Unassembled WGS sequence"/>
</dbReference>